<dbReference type="CDD" id="cd00086">
    <property type="entry name" value="homeodomain"/>
    <property type="match status" value="1"/>
</dbReference>
<dbReference type="InterPro" id="IPR009057">
    <property type="entry name" value="Homeodomain-like_sf"/>
</dbReference>
<dbReference type="PROSITE" id="PS50071">
    <property type="entry name" value="HOMEOBOX_2"/>
    <property type="match status" value="1"/>
</dbReference>
<dbReference type="GO" id="GO:0000981">
    <property type="term" value="F:DNA-binding transcription factor activity, RNA polymerase II-specific"/>
    <property type="evidence" value="ECO:0007669"/>
    <property type="project" value="InterPro"/>
</dbReference>
<evidence type="ECO:0000256" key="7">
    <source>
        <dbReference type="RuleBase" id="RU000682"/>
    </source>
</evidence>
<evidence type="ECO:0000256" key="1">
    <source>
        <dbReference type="ARBA" id="ARBA00004123"/>
    </source>
</evidence>
<comment type="subcellular location">
    <subcellularLocation>
        <location evidence="1 6 7">Nucleus</location>
    </subcellularLocation>
</comment>
<gene>
    <name evidence="10" type="primary">Post2</name>
</gene>
<evidence type="ECO:0000256" key="5">
    <source>
        <dbReference type="ARBA" id="ARBA00023242"/>
    </source>
</evidence>
<dbReference type="PANTHER" id="PTHR45874">
    <property type="entry name" value="HOMEOBOX PROTEIN ABDOMINAL-B"/>
    <property type="match status" value="1"/>
</dbReference>
<keyword evidence="3 6" id="KW-0238">DNA-binding</keyword>
<organism evidence="10">
    <name type="scientific">Maculaura alaskensis</name>
    <dbReference type="NCBI Taxonomy" id="187798"/>
    <lineage>
        <taxon>Eukaryota</taxon>
        <taxon>Metazoa</taxon>
        <taxon>Spiralia</taxon>
        <taxon>Lophotrochozoa</taxon>
        <taxon>Nemertea</taxon>
        <taxon>Pilidiophora</taxon>
        <taxon>Heteronemertea</taxon>
        <taxon>Lineidae</taxon>
        <taxon>Maculaura</taxon>
    </lineage>
</organism>
<dbReference type="InterPro" id="IPR020479">
    <property type="entry name" value="HD_metazoa"/>
</dbReference>
<evidence type="ECO:0000313" key="10">
    <source>
        <dbReference type="EMBL" id="AKE07584.1"/>
    </source>
</evidence>
<feature type="region of interest" description="Disordered" evidence="8">
    <location>
        <begin position="217"/>
        <end position="245"/>
    </location>
</feature>
<dbReference type="GO" id="GO:0005634">
    <property type="term" value="C:nucleus"/>
    <property type="evidence" value="ECO:0007669"/>
    <property type="project" value="UniProtKB-SubCell"/>
</dbReference>
<dbReference type="Gene3D" id="1.10.10.60">
    <property type="entry name" value="Homeodomain-like"/>
    <property type="match status" value="1"/>
</dbReference>
<keyword evidence="5 6" id="KW-0539">Nucleus</keyword>
<dbReference type="PROSITE" id="PS00027">
    <property type="entry name" value="HOMEOBOX_1"/>
    <property type="match status" value="1"/>
</dbReference>
<sequence length="245" mass="27696">MMDPGNNLLAHRGLPTYQPITTSTGSLLGTQDVSRPLLTTQNGWNYNSESAIAPHNGCNFAYTNLGTTSSSKPTYGSAFGSSTDFLTNCNQMPLNSFNSPLGPTRPGFQFYGDMYQGPGHTMGNGGIFSDLNTTVPSIPRLSHEEVNISENNSCTEPRTRKKRKPYTRYQTMVLENEFMTNSYITRQKRWEISCKLHLTERQVKVWFQNRRMKRKKLNSRAKVKSEVENTNGMQNNLTPTNVKYE</sequence>
<dbReference type="SUPFAM" id="SSF46689">
    <property type="entry name" value="Homeodomain-like"/>
    <property type="match status" value="1"/>
</dbReference>
<evidence type="ECO:0000256" key="2">
    <source>
        <dbReference type="ARBA" id="ARBA00006317"/>
    </source>
</evidence>
<feature type="DNA-binding region" description="Homeobox" evidence="6">
    <location>
        <begin position="159"/>
        <end position="218"/>
    </location>
</feature>
<evidence type="ECO:0000256" key="3">
    <source>
        <dbReference type="ARBA" id="ARBA00023125"/>
    </source>
</evidence>
<proteinExistence type="evidence at transcript level"/>
<evidence type="ECO:0000256" key="8">
    <source>
        <dbReference type="SAM" id="MobiDB-lite"/>
    </source>
</evidence>
<feature type="domain" description="Homeobox" evidence="9">
    <location>
        <begin position="157"/>
        <end position="217"/>
    </location>
</feature>
<evidence type="ECO:0000256" key="4">
    <source>
        <dbReference type="ARBA" id="ARBA00023155"/>
    </source>
</evidence>
<dbReference type="InterPro" id="IPR017970">
    <property type="entry name" value="Homeobox_CS"/>
</dbReference>
<dbReference type="AlphaFoldDB" id="A0A0F6QL13"/>
<dbReference type="InterPro" id="IPR046333">
    <property type="entry name" value="HXA10/ABDB-like"/>
</dbReference>
<protein>
    <submittedName>
        <fullName evidence="10">MaPost2 Hox protein</fullName>
    </submittedName>
</protein>
<dbReference type="SMART" id="SM00389">
    <property type="entry name" value="HOX"/>
    <property type="match status" value="1"/>
</dbReference>
<dbReference type="GO" id="GO:0000978">
    <property type="term" value="F:RNA polymerase II cis-regulatory region sequence-specific DNA binding"/>
    <property type="evidence" value="ECO:0007669"/>
    <property type="project" value="TreeGrafter"/>
</dbReference>
<dbReference type="Pfam" id="PF00046">
    <property type="entry name" value="Homeodomain"/>
    <property type="match status" value="1"/>
</dbReference>
<dbReference type="InterPro" id="IPR001356">
    <property type="entry name" value="HD"/>
</dbReference>
<evidence type="ECO:0000256" key="6">
    <source>
        <dbReference type="PROSITE-ProRule" id="PRU00108"/>
    </source>
</evidence>
<feature type="compositionally biased region" description="Polar residues" evidence="8">
    <location>
        <begin position="228"/>
        <end position="245"/>
    </location>
</feature>
<dbReference type="EMBL" id="KP762178">
    <property type="protein sequence ID" value="AKE07584.1"/>
    <property type="molecule type" value="mRNA"/>
</dbReference>
<evidence type="ECO:0000259" key="9">
    <source>
        <dbReference type="PROSITE" id="PS50071"/>
    </source>
</evidence>
<dbReference type="PANTHER" id="PTHR45874:SF4">
    <property type="entry name" value="HOMEOBOX PROTEIN ABDOMINAL-B"/>
    <property type="match status" value="1"/>
</dbReference>
<comment type="similarity">
    <text evidence="2">Belongs to the Abd-B homeobox family.</text>
</comment>
<keyword evidence="4 6" id="KW-0371">Homeobox</keyword>
<accession>A0A0F6QL13</accession>
<dbReference type="PRINTS" id="PR00024">
    <property type="entry name" value="HOMEOBOX"/>
</dbReference>
<reference evidence="10" key="1">
    <citation type="journal article" date="2015" name="BMC Biol.">
        <title>Hox genes pattern the anterior-posterior axis of the juvenile but not the larva in a maximally-indirect developing invertebrate, Micrura alaskensis (Nemertea).</title>
        <authorList>
            <person name="Hiebert L.S."/>
            <person name="Maslakova S.A."/>
        </authorList>
    </citation>
    <scope>NUCLEOTIDE SEQUENCE</scope>
    <source>
        <strain evidence="10">MAL168095</strain>
    </source>
</reference>
<name>A0A0F6QL13_9BILA</name>